<accession>A0ACB9TDX8</accession>
<name>A0ACB9TDX8_HOLOL</name>
<evidence type="ECO:0000313" key="1">
    <source>
        <dbReference type="EMBL" id="KAI4464999.1"/>
    </source>
</evidence>
<dbReference type="EMBL" id="CM043017">
    <property type="protein sequence ID" value="KAI4464999.1"/>
    <property type="molecule type" value="Genomic_DNA"/>
</dbReference>
<evidence type="ECO:0000313" key="2">
    <source>
        <dbReference type="Proteomes" id="UP001056778"/>
    </source>
</evidence>
<keyword evidence="2" id="KW-1185">Reference proteome</keyword>
<sequence>MSIMMYVLKHMRNSHISKPVSDMILRASSSENSISPRMKEFKKKLRETSTIKTLEDVPQIHSTGKDVYEPWPDNINPHTGEVGGPTGPEPTRYGDWERKDMDIKSESDQFNINKICRACLTEKEEMRSIFLTDESIGQAMQLADMIMEFSTVQVQSNDGLPALICVQCTHEVIRAYSFKQLCEQSDTNLRQYLGKPLTTKQNKQDENQSNDYYANSLLLDNFGLDDSSNDSDDSYKEDFGLLDTPIDPSDEKAIAQRQLLKASKLQKYKLSKKKLLAKNGKIVGSKKHKRNSNQCNVCKKHFINLKSFRKHLRTHIEDRPYKCKLCPRGFTEENYLNNHMRTHIPEDQKPYECKICKKRFIHTTLLTKHLLKHSGEKPFVCKICNKGCYAENSLLKHMKIHEKKEGDPALLKHICDYCKSEFPDAATLDVHIKQHTGDRPFLCNICGKCFPQRFNLELHLRTHTGERPFTCEVCKNGYVSKASLKIHMRTHTNERPFACEFCGKAFRQSGDLTSHKRLHGTEKPIECSVCQKRFTTVMKLKYHMRNHTGERPYVCNICGRGFTVNTILLRHMRVHSGERPYVCVTCGKAFSQSSTLNTHMKVHAPSPKYNAQETQRMPKYHNSTEQKYHQSNDPNRLIQQASQSQQQQQTTDNRIIQQDPARMLQPDSTRMLASDGSRILNETSHLLTDNRNLLNDNRLLANDNSRLLVNVSEPPRLLANDNTRLLNDNRMLTNDNRILSNVNDSARLLASDSNRLLSNDNVRHLAVIENSRILTDKYLANYDPYHRGHI</sequence>
<proteinExistence type="predicted"/>
<protein>
    <submittedName>
        <fullName evidence="1">Uncharacterized protein</fullName>
    </submittedName>
</protein>
<gene>
    <name evidence="1" type="ORF">MML48_3g00013844</name>
</gene>
<comment type="caution">
    <text evidence="1">The sequence shown here is derived from an EMBL/GenBank/DDBJ whole genome shotgun (WGS) entry which is preliminary data.</text>
</comment>
<dbReference type="Proteomes" id="UP001056778">
    <property type="component" value="Chromosome 3"/>
</dbReference>
<reference evidence="1" key="1">
    <citation type="submission" date="2022-04" db="EMBL/GenBank/DDBJ databases">
        <title>Chromosome-scale genome assembly of Holotrichia oblita Faldermann.</title>
        <authorList>
            <person name="Rongchong L."/>
        </authorList>
    </citation>
    <scope>NUCLEOTIDE SEQUENCE</scope>
    <source>
        <strain evidence="1">81SQS9</strain>
    </source>
</reference>
<organism evidence="1 2">
    <name type="scientific">Holotrichia oblita</name>
    <name type="common">Chafer beetle</name>
    <dbReference type="NCBI Taxonomy" id="644536"/>
    <lineage>
        <taxon>Eukaryota</taxon>
        <taxon>Metazoa</taxon>
        <taxon>Ecdysozoa</taxon>
        <taxon>Arthropoda</taxon>
        <taxon>Hexapoda</taxon>
        <taxon>Insecta</taxon>
        <taxon>Pterygota</taxon>
        <taxon>Neoptera</taxon>
        <taxon>Endopterygota</taxon>
        <taxon>Coleoptera</taxon>
        <taxon>Polyphaga</taxon>
        <taxon>Scarabaeiformia</taxon>
        <taxon>Scarabaeidae</taxon>
        <taxon>Melolonthinae</taxon>
        <taxon>Holotrichia</taxon>
    </lineage>
</organism>